<dbReference type="Pfam" id="PF00069">
    <property type="entry name" value="Pkinase"/>
    <property type="match status" value="1"/>
</dbReference>
<accession>A0A9N8DT34</accession>
<feature type="domain" description="Protein kinase" evidence="2">
    <location>
        <begin position="144"/>
        <end position="492"/>
    </location>
</feature>
<dbReference type="AlphaFoldDB" id="A0A9N8DT34"/>
<gene>
    <name evidence="3" type="ORF">SEMRO_331_G119080.1</name>
</gene>
<dbReference type="GO" id="GO:0005524">
    <property type="term" value="F:ATP binding"/>
    <property type="evidence" value="ECO:0007669"/>
    <property type="project" value="InterPro"/>
</dbReference>
<dbReference type="EMBL" id="CAICTM010000330">
    <property type="protein sequence ID" value="CAB9508044.1"/>
    <property type="molecule type" value="Genomic_DNA"/>
</dbReference>
<reference evidence="3" key="1">
    <citation type="submission" date="2020-06" db="EMBL/GenBank/DDBJ databases">
        <authorList>
            <consortium name="Plant Systems Biology data submission"/>
        </authorList>
    </citation>
    <scope>NUCLEOTIDE SEQUENCE</scope>
    <source>
        <strain evidence="3">D6</strain>
    </source>
</reference>
<dbReference type="Gene3D" id="1.10.510.10">
    <property type="entry name" value="Transferase(Phosphotransferase) domain 1"/>
    <property type="match status" value="1"/>
</dbReference>
<dbReference type="GO" id="GO:0007165">
    <property type="term" value="P:signal transduction"/>
    <property type="evidence" value="ECO:0007669"/>
    <property type="project" value="TreeGrafter"/>
</dbReference>
<dbReference type="SUPFAM" id="SSF56112">
    <property type="entry name" value="Protein kinase-like (PK-like)"/>
    <property type="match status" value="1"/>
</dbReference>
<dbReference type="PROSITE" id="PS50011">
    <property type="entry name" value="PROTEIN_KINASE_DOM"/>
    <property type="match status" value="1"/>
</dbReference>
<dbReference type="PANTHER" id="PTHR23257">
    <property type="entry name" value="SERINE-THREONINE PROTEIN KINASE"/>
    <property type="match status" value="1"/>
</dbReference>
<comment type="caution">
    <text evidence="3">The sequence shown here is derived from an EMBL/GenBank/DDBJ whole genome shotgun (WGS) entry which is preliminary data.</text>
</comment>
<feature type="compositionally biased region" description="Basic and acidic residues" evidence="1">
    <location>
        <begin position="25"/>
        <end position="42"/>
    </location>
</feature>
<proteinExistence type="predicted"/>
<keyword evidence="3" id="KW-0418">Kinase</keyword>
<keyword evidence="4" id="KW-1185">Reference proteome</keyword>
<dbReference type="InterPro" id="IPR050167">
    <property type="entry name" value="Ser_Thr_protein_kinase"/>
</dbReference>
<dbReference type="Proteomes" id="UP001153069">
    <property type="component" value="Unassembled WGS sequence"/>
</dbReference>
<evidence type="ECO:0000259" key="2">
    <source>
        <dbReference type="PROSITE" id="PS50011"/>
    </source>
</evidence>
<keyword evidence="3" id="KW-0808">Transferase</keyword>
<dbReference type="SMART" id="SM00220">
    <property type="entry name" value="S_TKc"/>
    <property type="match status" value="1"/>
</dbReference>
<name>A0A9N8DT34_9STRA</name>
<dbReference type="GO" id="GO:0005737">
    <property type="term" value="C:cytoplasm"/>
    <property type="evidence" value="ECO:0007669"/>
    <property type="project" value="TreeGrafter"/>
</dbReference>
<evidence type="ECO:0000313" key="3">
    <source>
        <dbReference type="EMBL" id="CAB9508044.1"/>
    </source>
</evidence>
<evidence type="ECO:0000256" key="1">
    <source>
        <dbReference type="SAM" id="MobiDB-lite"/>
    </source>
</evidence>
<feature type="region of interest" description="Disordered" evidence="1">
    <location>
        <begin position="25"/>
        <end position="46"/>
    </location>
</feature>
<dbReference type="PANTHER" id="PTHR23257:SF958">
    <property type="entry name" value="SERINE_THREONINE-PROTEIN KINASE WNK4"/>
    <property type="match status" value="1"/>
</dbReference>
<sequence length="493" mass="56768">MEPRRVMRSISRSLKGRRTRTVDLKTFEAEEASRQPRNKGKDIPSAIHLTPNSSHAVAQFRPDEILTGNKLPLEDTERHGKANCKSRPNFRFHDVLAIREMHNMTVDHTESMSCSEHDDDSVLRERHHHDDDTLKTARDMVRLQAAELAPGQSQDGNKILATKKPLHKYMIKRVYRHKSSPQQQVQALKHLVQETTILQQFTSHGHHNLITLRGTPMEEDYGNWKTYFVMTDRISETLAQRMHRWRKEAAAPKPKGRFFPYRTSSRKTSPMSTALALDPSNPRFRQKLVYAQNLASVLAFLHSKHIVVRNLHPESIGFLASDDTLQLMDLGQAMEIRHNTDKHGNPNQNLHHNVSRAAGTLLHQQLELSLFQMTPGQGVYRYMAPELLTTIHPSDEDSTPASRKNLPYGYKVDSYSWAMICFELLTLSTPFAVMKAGQHLRQVCLHRPGARPHLELLGLPQHLEHLLQRSWHDHPERRPAMSKIDETLLRYLQ</sequence>
<dbReference type="InterPro" id="IPR011009">
    <property type="entry name" value="Kinase-like_dom_sf"/>
</dbReference>
<organism evidence="3 4">
    <name type="scientific">Seminavis robusta</name>
    <dbReference type="NCBI Taxonomy" id="568900"/>
    <lineage>
        <taxon>Eukaryota</taxon>
        <taxon>Sar</taxon>
        <taxon>Stramenopiles</taxon>
        <taxon>Ochrophyta</taxon>
        <taxon>Bacillariophyta</taxon>
        <taxon>Bacillariophyceae</taxon>
        <taxon>Bacillariophycidae</taxon>
        <taxon>Naviculales</taxon>
        <taxon>Naviculaceae</taxon>
        <taxon>Seminavis</taxon>
    </lineage>
</organism>
<dbReference type="InterPro" id="IPR000719">
    <property type="entry name" value="Prot_kinase_dom"/>
</dbReference>
<dbReference type="GO" id="GO:0004672">
    <property type="term" value="F:protein kinase activity"/>
    <property type="evidence" value="ECO:0007669"/>
    <property type="project" value="InterPro"/>
</dbReference>
<protein>
    <submittedName>
        <fullName evidence="3">Protein kinase</fullName>
    </submittedName>
</protein>
<evidence type="ECO:0000313" key="4">
    <source>
        <dbReference type="Proteomes" id="UP001153069"/>
    </source>
</evidence>